<evidence type="ECO:0000256" key="1">
    <source>
        <dbReference type="ARBA" id="ARBA00004141"/>
    </source>
</evidence>
<feature type="transmembrane region" description="Helical" evidence="9">
    <location>
        <begin position="91"/>
        <end position="116"/>
    </location>
</feature>
<evidence type="ECO:0000256" key="2">
    <source>
        <dbReference type="ARBA" id="ARBA00009749"/>
    </source>
</evidence>
<keyword evidence="8 9" id="KW-0472">Membrane</keyword>
<keyword evidence="5" id="KW-0460">Magnesium</keyword>
<reference evidence="11 12" key="1">
    <citation type="journal article" date="2014" name="PLoS Genet.">
        <title>Phylogenetically driven sequencing of extremely halophilic archaea reveals strategies for static and dynamic osmo-response.</title>
        <authorList>
            <person name="Becker E.A."/>
            <person name="Seitzer P.M."/>
            <person name="Tritt A."/>
            <person name="Larsen D."/>
            <person name="Krusor M."/>
            <person name="Yao A.I."/>
            <person name="Wu D."/>
            <person name="Madern D."/>
            <person name="Eisen J.A."/>
            <person name="Darling A.E."/>
            <person name="Facciotti M.T."/>
        </authorList>
    </citation>
    <scope>NUCLEOTIDE SEQUENCE [LARGE SCALE GENOMIC DNA]</scope>
    <source>
        <strain evidence="11 12">JCM 12255</strain>
    </source>
</reference>
<dbReference type="PANTHER" id="PTHR16228">
    <property type="entry name" value="DIVALENT CATION TRANSPORTER SOLUTE CARRIER FAMILY 41"/>
    <property type="match status" value="1"/>
</dbReference>
<dbReference type="EMBL" id="AOHZ01000044">
    <property type="protein sequence ID" value="ELY56665.1"/>
    <property type="molecule type" value="Genomic_DNA"/>
</dbReference>
<dbReference type="eggNOG" id="arCOG00624">
    <property type="taxonomic scope" value="Archaea"/>
</dbReference>
<dbReference type="InterPro" id="IPR006667">
    <property type="entry name" value="SLC41_membr_dom"/>
</dbReference>
<evidence type="ECO:0000313" key="11">
    <source>
        <dbReference type="EMBL" id="ELY56665.1"/>
    </source>
</evidence>
<feature type="transmembrane region" description="Helical" evidence="9">
    <location>
        <begin position="167"/>
        <end position="192"/>
    </location>
</feature>
<evidence type="ECO:0000256" key="7">
    <source>
        <dbReference type="ARBA" id="ARBA00023065"/>
    </source>
</evidence>
<gene>
    <name evidence="11" type="ORF">C493_09835</name>
</gene>
<feature type="domain" description="SLC41A/MgtE integral membrane" evidence="10">
    <location>
        <begin position="56"/>
        <end position="187"/>
    </location>
</feature>
<proteinExistence type="inferred from homology"/>
<dbReference type="GO" id="GO:0016020">
    <property type="term" value="C:membrane"/>
    <property type="evidence" value="ECO:0007669"/>
    <property type="project" value="UniProtKB-SubCell"/>
</dbReference>
<dbReference type="PATRIC" id="fig|1227499.3.peg.1991"/>
<feature type="transmembrane region" description="Helical" evidence="9">
    <location>
        <begin position="128"/>
        <end position="155"/>
    </location>
</feature>
<evidence type="ECO:0000256" key="4">
    <source>
        <dbReference type="ARBA" id="ARBA00022692"/>
    </source>
</evidence>
<dbReference type="STRING" id="1227499.C493_09835"/>
<evidence type="ECO:0000313" key="12">
    <source>
        <dbReference type="Proteomes" id="UP000011602"/>
    </source>
</evidence>
<evidence type="ECO:0000256" key="5">
    <source>
        <dbReference type="ARBA" id="ARBA00022842"/>
    </source>
</evidence>
<keyword evidence="4 9" id="KW-0812">Transmembrane</keyword>
<sequence length="196" mass="20625">MVVPAGGSLGTWEWKRIVTNMFPLLIVLSIIVLWAGITLENAEEMIEEISILAVMVPTMVDMGGNLGAILSSRLSSRFHLGTTELDPRDRVLWANVAAILALAVTIFTALAIGAAALDAVLYGGAVGFGQLLFISLVSGMSVAVIAIVFSFAATYGSYRLGIDPDDTTIPIVTNVVDVFGMVIFIGVSAAVLDIPL</sequence>
<comment type="caution">
    <text evidence="11">The sequence shown here is derived from an EMBL/GenBank/DDBJ whole genome shotgun (WGS) entry which is preliminary data.</text>
</comment>
<dbReference type="Gene3D" id="1.10.357.20">
    <property type="entry name" value="SLC41 divalent cation transporters, integral membrane domain"/>
    <property type="match status" value="1"/>
</dbReference>
<evidence type="ECO:0000256" key="3">
    <source>
        <dbReference type="ARBA" id="ARBA00022448"/>
    </source>
</evidence>
<dbReference type="InterPro" id="IPR036739">
    <property type="entry name" value="SLC41_membr_dom_sf"/>
</dbReference>
<dbReference type="SUPFAM" id="SSF161093">
    <property type="entry name" value="MgtE membrane domain-like"/>
    <property type="match status" value="1"/>
</dbReference>
<keyword evidence="3" id="KW-0813">Transport</keyword>
<dbReference type="GO" id="GO:0008324">
    <property type="term" value="F:monoatomic cation transmembrane transporter activity"/>
    <property type="evidence" value="ECO:0007669"/>
    <property type="project" value="InterPro"/>
</dbReference>
<dbReference type="PANTHER" id="PTHR16228:SF7">
    <property type="entry name" value="SLC41A_MGTE INTEGRAL MEMBRANE DOMAIN-CONTAINING PROTEIN"/>
    <property type="match status" value="1"/>
</dbReference>
<keyword evidence="6 9" id="KW-1133">Transmembrane helix</keyword>
<dbReference type="Proteomes" id="UP000011602">
    <property type="component" value="Unassembled WGS sequence"/>
</dbReference>
<dbReference type="InterPro" id="IPR045349">
    <property type="entry name" value="SLC41A1-3"/>
</dbReference>
<dbReference type="OrthoDB" id="203810at2157"/>
<organism evidence="11 12">
    <name type="scientific">Natronolimnohabitans innermongolicus JCM 12255</name>
    <dbReference type="NCBI Taxonomy" id="1227499"/>
    <lineage>
        <taxon>Archaea</taxon>
        <taxon>Methanobacteriati</taxon>
        <taxon>Methanobacteriota</taxon>
        <taxon>Stenosarchaea group</taxon>
        <taxon>Halobacteria</taxon>
        <taxon>Halobacteriales</taxon>
        <taxon>Natrialbaceae</taxon>
        <taxon>Natronolimnohabitans</taxon>
    </lineage>
</organism>
<evidence type="ECO:0000256" key="6">
    <source>
        <dbReference type="ARBA" id="ARBA00022989"/>
    </source>
</evidence>
<keyword evidence="7" id="KW-0406">Ion transport</keyword>
<dbReference type="AlphaFoldDB" id="L9X4N1"/>
<dbReference type="Pfam" id="PF01769">
    <property type="entry name" value="MgtE"/>
    <property type="match status" value="1"/>
</dbReference>
<keyword evidence="12" id="KW-1185">Reference proteome</keyword>
<comment type="similarity">
    <text evidence="2">Belongs to the SLC41A transporter family.</text>
</comment>
<dbReference type="RefSeq" id="WP_007259253.1">
    <property type="nucleotide sequence ID" value="NZ_AOHZ01000044.1"/>
</dbReference>
<feature type="transmembrane region" description="Helical" evidence="9">
    <location>
        <begin position="49"/>
        <end position="70"/>
    </location>
</feature>
<protein>
    <submittedName>
        <fullName evidence="11">MgtE integral membrane region</fullName>
    </submittedName>
</protein>
<evidence type="ECO:0000256" key="8">
    <source>
        <dbReference type="ARBA" id="ARBA00023136"/>
    </source>
</evidence>
<accession>L9X4N1</accession>
<evidence type="ECO:0000256" key="9">
    <source>
        <dbReference type="SAM" id="Phobius"/>
    </source>
</evidence>
<feature type="transmembrane region" description="Helical" evidence="9">
    <location>
        <begin position="17"/>
        <end position="37"/>
    </location>
</feature>
<name>L9X4N1_9EURY</name>
<comment type="subcellular location">
    <subcellularLocation>
        <location evidence="1">Membrane</location>
        <topology evidence="1">Multi-pass membrane protein</topology>
    </subcellularLocation>
</comment>
<evidence type="ECO:0000259" key="10">
    <source>
        <dbReference type="Pfam" id="PF01769"/>
    </source>
</evidence>